<accession>W3X5E3</accession>
<organism evidence="2 3">
    <name type="scientific">Pestalotiopsis fici (strain W106-1 / CGMCC3.15140)</name>
    <dbReference type="NCBI Taxonomy" id="1229662"/>
    <lineage>
        <taxon>Eukaryota</taxon>
        <taxon>Fungi</taxon>
        <taxon>Dikarya</taxon>
        <taxon>Ascomycota</taxon>
        <taxon>Pezizomycotina</taxon>
        <taxon>Sordariomycetes</taxon>
        <taxon>Xylariomycetidae</taxon>
        <taxon>Amphisphaeriales</taxon>
        <taxon>Sporocadaceae</taxon>
        <taxon>Pestalotiopsis</taxon>
    </lineage>
</organism>
<dbReference type="FunCoup" id="W3X5E3">
    <property type="interactions" value="33"/>
</dbReference>
<dbReference type="GO" id="GO:0005737">
    <property type="term" value="C:cytoplasm"/>
    <property type="evidence" value="ECO:0007669"/>
    <property type="project" value="TreeGrafter"/>
</dbReference>
<evidence type="ECO:0000259" key="1">
    <source>
        <dbReference type="Pfam" id="PF13460"/>
    </source>
</evidence>
<dbReference type="HOGENOM" id="CLU_007383_12_2_1"/>
<keyword evidence="3" id="KW-1185">Reference proteome</keyword>
<dbReference type="InterPro" id="IPR016040">
    <property type="entry name" value="NAD(P)-bd_dom"/>
</dbReference>
<reference evidence="3" key="1">
    <citation type="journal article" date="2015" name="BMC Genomics">
        <title>Genomic and transcriptomic analysis of the endophytic fungus Pestalotiopsis fici reveals its lifestyle and high potential for synthesis of natural products.</title>
        <authorList>
            <person name="Wang X."/>
            <person name="Zhang X."/>
            <person name="Liu L."/>
            <person name="Xiang M."/>
            <person name="Wang W."/>
            <person name="Sun X."/>
            <person name="Che Y."/>
            <person name="Guo L."/>
            <person name="Liu G."/>
            <person name="Guo L."/>
            <person name="Wang C."/>
            <person name="Yin W.B."/>
            <person name="Stadler M."/>
            <person name="Zhang X."/>
            <person name="Liu X."/>
        </authorList>
    </citation>
    <scope>NUCLEOTIDE SEQUENCE [LARGE SCALE GENOMIC DNA]</scope>
    <source>
        <strain evidence="3">W106-1 / CGMCC3.15140</strain>
    </source>
</reference>
<dbReference type="PANTHER" id="PTHR48079">
    <property type="entry name" value="PROTEIN YEEZ"/>
    <property type="match status" value="1"/>
</dbReference>
<dbReference type="RefSeq" id="XP_007833039.1">
    <property type="nucleotide sequence ID" value="XM_007834848.1"/>
</dbReference>
<proteinExistence type="predicted"/>
<dbReference type="eggNOG" id="KOG1502">
    <property type="taxonomic scope" value="Eukaryota"/>
</dbReference>
<dbReference type="STRING" id="1229662.W3X5E3"/>
<dbReference type="KEGG" id="pfy:PFICI_06267"/>
<gene>
    <name evidence="2" type="ORF">PFICI_06267</name>
</gene>
<sequence>MSAKIFLTGVTGFVGGEAFYQLYSKHPDFEYTLLLRNEERGKLFLEKYPPKDNVHLVYGSLDSKDIIEKAAADADVVVHTADSADDEPSARAIAKGLASSHTAEKPGYWIHVSGTMLIAGLDKSEDEKFRRDTLHDIDDVVLITDELPDKCPHRPIDKLVLNTNGTSSGAIKTLIICPPTIYGQGRGPVNQGSMQVPGMTRFTLTHGYAPILPPGTAEWDHVHVSDLGAALTLAVEAATDSSKRDNPEIFGPHAYYFLESGAHVWSDIAKFIAAEAEKKGLLTDETRPHVREVTEKEVGHPSWELHSHGIAARARKYLGWEPRGKSLLETIPETLDIEAAKLKNN</sequence>
<dbReference type="PANTHER" id="PTHR48079:SF6">
    <property type="entry name" value="NAD(P)-BINDING DOMAIN-CONTAINING PROTEIN-RELATED"/>
    <property type="match status" value="1"/>
</dbReference>
<name>W3X5E3_PESFW</name>
<dbReference type="InterPro" id="IPR036291">
    <property type="entry name" value="NAD(P)-bd_dom_sf"/>
</dbReference>
<dbReference type="GO" id="GO:0004029">
    <property type="term" value="F:aldehyde dehydrogenase (NAD+) activity"/>
    <property type="evidence" value="ECO:0007669"/>
    <property type="project" value="TreeGrafter"/>
</dbReference>
<evidence type="ECO:0000313" key="3">
    <source>
        <dbReference type="Proteomes" id="UP000030651"/>
    </source>
</evidence>
<dbReference type="AlphaFoldDB" id="W3X5E3"/>
<dbReference type="Proteomes" id="UP000030651">
    <property type="component" value="Unassembled WGS sequence"/>
</dbReference>
<dbReference type="OMA" id="AGILTWY"/>
<dbReference type="SUPFAM" id="SSF51735">
    <property type="entry name" value="NAD(P)-binding Rossmann-fold domains"/>
    <property type="match status" value="1"/>
</dbReference>
<dbReference type="Pfam" id="PF13460">
    <property type="entry name" value="NAD_binding_10"/>
    <property type="match status" value="1"/>
</dbReference>
<protein>
    <recommendedName>
        <fullName evidence="1">NAD(P)-binding domain-containing protein</fullName>
    </recommendedName>
</protein>
<dbReference type="OrthoDB" id="2130169at2759"/>
<dbReference type="Gene3D" id="3.40.50.720">
    <property type="entry name" value="NAD(P)-binding Rossmann-like Domain"/>
    <property type="match status" value="2"/>
</dbReference>
<dbReference type="EMBL" id="KI912112">
    <property type="protein sequence ID" value="ETS81265.1"/>
    <property type="molecule type" value="Genomic_DNA"/>
</dbReference>
<feature type="domain" description="NAD(P)-binding" evidence="1">
    <location>
        <begin position="9"/>
        <end position="97"/>
    </location>
</feature>
<dbReference type="InterPro" id="IPR051783">
    <property type="entry name" value="NAD(P)-dependent_oxidoreduct"/>
</dbReference>
<evidence type="ECO:0000313" key="2">
    <source>
        <dbReference type="EMBL" id="ETS81265.1"/>
    </source>
</evidence>
<dbReference type="InParanoid" id="W3X5E3"/>
<dbReference type="GeneID" id="19271280"/>